<proteinExistence type="predicted"/>
<reference evidence="1" key="1">
    <citation type="submission" date="2021-02" db="EMBL/GenBank/DDBJ databases">
        <title>Genomic Encyclopedia of Type Strains, Phase IV (KMG-V): Genome sequencing to study the core and pangenomes of soil and plant-associated prokaryotes.</title>
        <authorList>
            <person name="Whitman W."/>
        </authorList>
    </citation>
    <scope>NUCLEOTIDE SEQUENCE</scope>
    <source>
        <strain evidence="1">USDA 406</strain>
    </source>
</reference>
<dbReference type="AlphaFoldDB" id="A0A8I1Y6L0"/>
<dbReference type="EMBL" id="JAFICZ010000001">
    <property type="protein sequence ID" value="MBP1293667.1"/>
    <property type="molecule type" value="Genomic_DNA"/>
</dbReference>
<comment type="caution">
    <text evidence="1">The sequence shown here is derived from an EMBL/GenBank/DDBJ whole genome shotgun (WGS) entry which is preliminary data.</text>
</comment>
<gene>
    <name evidence="1" type="ORF">JOH49_003420</name>
</gene>
<protein>
    <submittedName>
        <fullName evidence="1">Uncharacterized protein</fullName>
    </submittedName>
</protein>
<dbReference type="RefSeq" id="WP_028342862.1">
    <property type="nucleotide sequence ID" value="NZ_CP126003.1"/>
</dbReference>
<evidence type="ECO:0000313" key="1">
    <source>
        <dbReference type="EMBL" id="MBP1293667.1"/>
    </source>
</evidence>
<accession>A0A8I1Y6L0</accession>
<dbReference type="Proteomes" id="UP000673383">
    <property type="component" value="Unassembled WGS sequence"/>
</dbReference>
<name>A0A8I1Y6L0_BRAEL</name>
<evidence type="ECO:0000313" key="2">
    <source>
        <dbReference type="Proteomes" id="UP000673383"/>
    </source>
</evidence>
<organism evidence="1 2">
    <name type="scientific">Bradyrhizobium elkanii</name>
    <dbReference type="NCBI Taxonomy" id="29448"/>
    <lineage>
        <taxon>Bacteria</taxon>
        <taxon>Pseudomonadati</taxon>
        <taxon>Pseudomonadota</taxon>
        <taxon>Alphaproteobacteria</taxon>
        <taxon>Hyphomicrobiales</taxon>
        <taxon>Nitrobacteraceae</taxon>
        <taxon>Bradyrhizobium</taxon>
    </lineage>
</organism>
<sequence>MTMTVAEKIVRAVREQPGLTERELADRLFGENAAIQRVNPTCRKLVEQALLVRQGKGWSDDPFRYRPAKRER</sequence>